<sequence>MVRVEERRETKVPDLQHAIVVQKQVRPLDVAVQHPPVVAVLQSRQQLVHIALDLRPQTPLEGELDLGAGGEAGEVVDHVVEDEVEAAGHAGGDEAVELDDIGVVEAAEDEDLPGHEAHALGLQVVEAHLLERHDLAAHRVPRLVHVAVREEAHLVDLLEGVGAARGPAVDGVAGDGGEPGGPARGHLLAARLVREAPPDAHLGVRVRVRRPRRPRA</sequence>
<reference evidence="2" key="1">
    <citation type="journal article" date="2005" name="Nature">
        <title>The map-based sequence of the rice genome.</title>
        <authorList>
            <consortium name="International rice genome sequencing project (IRGSP)"/>
            <person name="Matsumoto T."/>
            <person name="Wu J."/>
            <person name="Kanamori H."/>
            <person name="Katayose Y."/>
            <person name="Fujisawa M."/>
            <person name="Namiki N."/>
            <person name="Mizuno H."/>
            <person name="Yamamoto K."/>
            <person name="Antonio B.A."/>
            <person name="Baba T."/>
            <person name="Sakata K."/>
            <person name="Nagamura Y."/>
            <person name="Aoki H."/>
            <person name="Arikawa K."/>
            <person name="Arita K."/>
            <person name="Bito T."/>
            <person name="Chiden Y."/>
            <person name="Fujitsuka N."/>
            <person name="Fukunaka R."/>
            <person name="Hamada M."/>
            <person name="Harada C."/>
            <person name="Hayashi A."/>
            <person name="Hijishita S."/>
            <person name="Honda M."/>
            <person name="Hosokawa S."/>
            <person name="Ichikawa Y."/>
            <person name="Idonuma A."/>
            <person name="Iijima M."/>
            <person name="Ikeda M."/>
            <person name="Ikeno M."/>
            <person name="Ito K."/>
            <person name="Ito S."/>
            <person name="Ito T."/>
            <person name="Ito Y."/>
            <person name="Ito Y."/>
            <person name="Iwabuchi A."/>
            <person name="Kamiya K."/>
            <person name="Karasawa W."/>
            <person name="Kurita K."/>
            <person name="Katagiri S."/>
            <person name="Kikuta A."/>
            <person name="Kobayashi H."/>
            <person name="Kobayashi N."/>
            <person name="Machita K."/>
            <person name="Maehara T."/>
            <person name="Masukawa M."/>
            <person name="Mizubayashi T."/>
            <person name="Mukai Y."/>
            <person name="Nagasaki H."/>
            <person name="Nagata Y."/>
            <person name="Naito S."/>
            <person name="Nakashima M."/>
            <person name="Nakama Y."/>
            <person name="Nakamichi Y."/>
            <person name="Nakamura M."/>
            <person name="Meguro A."/>
            <person name="Negishi M."/>
            <person name="Ohta I."/>
            <person name="Ohta T."/>
            <person name="Okamoto M."/>
            <person name="Ono N."/>
            <person name="Saji S."/>
            <person name="Sakaguchi M."/>
            <person name="Sakai K."/>
            <person name="Shibata M."/>
            <person name="Shimokawa T."/>
            <person name="Song J."/>
            <person name="Takazaki Y."/>
            <person name="Terasawa K."/>
            <person name="Tsugane M."/>
            <person name="Tsuji K."/>
            <person name="Ueda S."/>
            <person name="Waki K."/>
            <person name="Yamagata H."/>
            <person name="Yamamoto M."/>
            <person name="Yamamoto S."/>
            <person name="Yamane H."/>
            <person name="Yoshiki S."/>
            <person name="Yoshihara R."/>
            <person name="Yukawa K."/>
            <person name="Zhong H."/>
            <person name="Yano M."/>
            <person name="Yuan Q."/>
            <person name="Ouyang S."/>
            <person name="Liu J."/>
            <person name="Jones K.M."/>
            <person name="Gansberger K."/>
            <person name="Moffat K."/>
            <person name="Hill J."/>
            <person name="Bera J."/>
            <person name="Fadrosh D."/>
            <person name="Jin S."/>
            <person name="Johri S."/>
            <person name="Kim M."/>
            <person name="Overton L."/>
            <person name="Reardon M."/>
            <person name="Tsitrin T."/>
            <person name="Vuong H."/>
            <person name="Weaver B."/>
            <person name="Ciecko A."/>
            <person name="Tallon L."/>
            <person name="Jackson J."/>
            <person name="Pai G."/>
            <person name="Aken S.V."/>
            <person name="Utterback T."/>
            <person name="Reidmuller S."/>
            <person name="Feldblyum T."/>
            <person name="Hsiao J."/>
            <person name="Zismann V."/>
            <person name="Iobst S."/>
            <person name="de Vazeille A.R."/>
            <person name="Buell C.R."/>
            <person name="Ying K."/>
            <person name="Li Y."/>
            <person name="Lu T."/>
            <person name="Huang Y."/>
            <person name="Zhao Q."/>
            <person name="Feng Q."/>
            <person name="Zhang L."/>
            <person name="Zhu J."/>
            <person name="Weng Q."/>
            <person name="Mu J."/>
            <person name="Lu Y."/>
            <person name="Fan D."/>
            <person name="Liu Y."/>
            <person name="Guan J."/>
            <person name="Zhang Y."/>
            <person name="Yu S."/>
            <person name="Liu X."/>
            <person name="Zhang Y."/>
            <person name="Hong G."/>
            <person name="Han B."/>
            <person name="Choisne N."/>
            <person name="Demange N."/>
            <person name="Orjeda G."/>
            <person name="Samain S."/>
            <person name="Cattolico L."/>
            <person name="Pelletier E."/>
            <person name="Couloux A."/>
            <person name="Segurens B."/>
            <person name="Wincker P."/>
            <person name="D'Hont A."/>
            <person name="Scarpelli C."/>
            <person name="Weissenbach J."/>
            <person name="Salanoubat M."/>
            <person name="Quetier F."/>
            <person name="Yu Y."/>
            <person name="Kim H.R."/>
            <person name="Rambo T."/>
            <person name="Currie J."/>
            <person name="Collura K."/>
            <person name="Luo M."/>
            <person name="Yang T."/>
            <person name="Ammiraju J.S.S."/>
            <person name="Engler F."/>
            <person name="Soderlund C."/>
            <person name="Wing R.A."/>
            <person name="Palmer L.E."/>
            <person name="de la Bastide M."/>
            <person name="Spiegel L."/>
            <person name="Nascimento L."/>
            <person name="Zutavern T."/>
            <person name="O'Shaughnessy A."/>
            <person name="Dike S."/>
            <person name="Dedhia N."/>
            <person name="Preston R."/>
            <person name="Balija V."/>
            <person name="McCombie W.R."/>
            <person name="Chow T."/>
            <person name="Chen H."/>
            <person name="Chung M."/>
            <person name="Chen C."/>
            <person name="Shaw J."/>
            <person name="Wu H."/>
            <person name="Hsiao K."/>
            <person name="Chao Y."/>
            <person name="Chu M."/>
            <person name="Cheng C."/>
            <person name="Hour A."/>
            <person name="Lee P."/>
            <person name="Lin S."/>
            <person name="Lin Y."/>
            <person name="Liou J."/>
            <person name="Liu S."/>
            <person name="Hsing Y."/>
            <person name="Raghuvanshi S."/>
            <person name="Mohanty A."/>
            <person name="Bharti A.K."/>
            <person name="Gaur A."/>
            <person name="Gupta V."/>
            <person name="Kumar D."/>
            <person name="Ravi V."/>
            <person name="Vij S."/>
            <person name="Kapur A."/>
            <person name="Khurana P."/>
            <person name="Khurana P."/>
            <person name="Khurana J.P."/>
            <person name="Tyagi A.K."/>
            <person name="Gaikwad K."/>
            <person name="Singh A."/>
            <person name="Dalal V."/>
            <person name="Srivastava S."/>
            <person name="Dixit A."/>
            <person name="Pal A.K."/>
            <person name="Ghazi I.A."/>
            <person name="Yadav M."/>
            <person name="Pandit A."/>
            <person name="Bhargava A."/>
            <person name="Sureshbabu K."/>
            <person name="Batra K."/>
            <person name="Sharma T.R."/>
            <person name="Mohapatra T."/>
            <person name="Singh N.K."/>
            <person name="Messing J."/>
            <person name="Nelson A.B."/>
            <person name="Fuks G."/>
            <person name="Kavchok S."/>
            <person name="Keizer G."/>
            <person name="Linton E."/>
            <person name="Llaca V."/>
            <person name="Song R."/>
            <person name="Tanyolac B."/>
            <person name="Young S."/>
            <person name="Ho-Il K."/>
            <person name="Hahn J.H."/>
            <person name="Sangsakoo G."/>
            <person name="Vanavichit A."/>
            <person name="de Mattos Luiz.A.T."/>
            <person name="Zimmer P.D."/>
            <person name="Malone G."/>
            <person name="Dellagostin O."/>
            <person name="de Oliveira A.C."/>
            <person name="Bevan M."/>
            <person name="Bancroft I."/>
            <person name="Minx P."/>
            <person name="Cordum H."/>
            <person name="Wilson R."/>
            <person name="Cheng Z."/>
            <person name="Jin W."/>
            <person name="Jiang J."/>
            <person name="Leong S.A."/>
            <person name="Iwama H."/>
            <person name="Gojobori T."/>
            <person name="Itoh T."/>
            <person name="Niimura Y."/>
            <person name="Fujii Y."/>
            <person name="Habara T."/>
            <person name="Sakai H."/>
            <person name="Sato Y."/>
            <person name="Wilson G."/>
            <person name="Kumar K."/>
            <person name="McCouch S."/>
            <person name="Juretic N."/>
            <person name="Hoen D."/>
            <person name="Wright S."/>
            <person name="Bruskiewich R."/>
            <person name="Bureau T."/>
            <person name="Miyao A."/>
            <person name="Hirochika H."/>
            <person name="Nishikawa T."/>
            <person name="Kadowaki K."/>
            <person name="Sugiura M."/>
            <person name="Burr B."/>
            <person name="Sasaki T."/>
        </authorList>
    </citation>
    <scope>NUCLEOTIDE SEQUENCE [LARGE SCALE GENOMIC DNA]</scope>
    <source>
        <strain evidence="2">cv. Nipponbare</strain>
    </source>
</reference>
<evidence type="ECO:0000313" key="1">
    <source>
        <dbReference type="EMBL" id="BAT03119.1"/>
    </source>
</evidence>
<keyword evidence="2" id="KW-1185">Reference proteome</keyword>
<organism evidence="1 2">
    <name type="scientific">Oryza sativa subsp. japonica</name>
    <name type="common">Rice</name>
    <dbReference type="NCBI Taxonomy" id="39947"/>
    <lineage>
        <taxon>Eukaryota</taxon>
        <taxon>Viridiplantae</taxon>
        <taxon>Streptophyta</taxon>
        <taxon>Embryophyta</taxon>
        <taxon>Tracheophyta</taxon>
        <taxon>Spermatophyta</taxon>
        <taxon>Magnoliopsida</taxon>
        <taxon>Liliopsida</taxon>
        <taxon>Poales</taxon>
        <taxon>Poaceae</taxon>
        <taxon>BOP clade</taxon>
        <taxon>Oryzoideae</taxon>
        <taxon>Oryzeae</taxon>
        <taxon>Oryzinae</taxon>
        <taxon>Oryza</taxon>
        <taxon>Oryza sativa</taxon>
    </lineage>
</organism>
<dbReference type="AlphaFoldDB" id="A0A0P0XAA9"/>
<dbReference type="InParanoid" id="A0A0P0XAA9"/>
<feature type="non-terminal residue" evidence="1">
    <location>
        <position position="1"/>
    </location>
</feature>
<evidence type="ECO:0000313" key="2">
    <source>
        <dbReference type="Proteomes" id="UP000059680"/>
    </source>
</evidence>
<dbReference type="EMBL" id="AP014963">
    <property type="protein sequence ID" value="BAT03119.1"/>
    <property type="molecule type" value="Genomic_DNA"/>
</dbReference>
<accession>A0A0P0XAA9</accession>
<dbReference type="Proteomes" id="UP000059680">
    <property type="component" value="Chromosome 7"/>
</dbReference>
<name>A0A0P0XAA9_ORYSJ</name>
<dbReference type="PaxDb" id="39947-A0A0P0XAA9"/>
<reference evidence="1 2" key="3">
    <citation type="journal article" date="2013" name="Rice">
        <title>Improvement of the Oryza sativa Nipponbare reference genome using next generation sequence and optical map data.</title>
        <authorList>
            <person name="Kawahara Y."/>
            <person name="de la Bastide M."/>
            <person name="Hamilton J.P."/>
            <person name="Kanamori H."/>
            <person name="McCombie W.R."/>
            <person name="Ouyang S."/>
            <person name="Schwartz D.C."/>
            <person name="Tanaka T."/>
            <person name="Wu J."/>
            <person name="Zhou S."/>
            <person name="Childs K.L."/>
            <person name="Davidson R.M."/>
            <person name="Lin H."/>
            <person name="Quesada-Ocampo L."/>
            <person name="Vaillancourt B."/>
            <person name="Sakai H."/>
            <person name="Lee S.S."/>
            <person name="Kim J."/>
            <person name="Numa H."/>
            <person name="Itoh T."/>
            <person name="Buell C.R."/>
            <person name="Matsumoto T."/>
        </authorList>
    </citation>
    <scope>NUCLEOTIDE SEQUENCE [LARGE SCALE GENOMIC DNA]</scope>
    <source>
        <strain evidence="2">cv. Nipponbare</strain>
    </source>
</reference>
<proteinExistence type="predicted"/>
<protein>
    <submittedName>
        <fullName evidence="1">Os07g0667900 protein</fullName>
    </submittedName>
</protein>
<dbReference type="Gramene" id="Os07t0667900-00">
    <property type="protein sequence ID" value="Os07t0667900-00"/>
    <property type="gene ID" value="Os07g0667900"/>
</dbReference>
<gene>
    <name evidence="1" type="ordered locus">Os07g0667900</name>
    <name evidence="1" type="ORF">OSNPB_070667900</name>
</gene>
<reference evidence="1 2" key="2">
    <citation type="journal article" date="2013" name="Plant Cell Physiol.">
        <title>Rice Annotation Project Database (RAP-DB): an integrative and interactive database for rice genomics.</title>
        <authorList>
            <person name="Sakai H."/>
            <person name="Lee S.S."/>
            <person name="Tanaka T."/>
            <person name="Numa H."/>
            <person name="Kim J."/>
            <person name="Kawahara Y."/>
            <person name="Wakimoto H."/>
            <person name="Yang C.C."/>
            <person name="Iwamoto M."/>
            <person name="Abe T."/>
            <person name="Yamada Y."/>
            <person name="Muto A."/>
            <person name="Inokuchi H."/>
            <person name="Ikemura T."/>
            <person name="Matsumoto T."/>
            <person name="Sasaki T."/>
            <person name="Itoh T."/>
        </authorList>
    </citation>
    <scope>NUCLEOTIDE SEQUENCE [LARGE SCALE GENOMIC DNA]</scope>
    <source>
        <strain evidence="2">cv. Nipponbare</strain>
    </source>
</reference>
<dbReference type="FunCoup" id="A0A0P0XAA9">
    <property type="interactions" value="1"/>
</dbReference>